<dbReference type="EMBL" id="VSSQ01132029">
    <property type="protein sequence ID" value="MPN58811.1"/>
    <property type="molecule type" value="Genomic_DNA"/>
</dbReference>
<dbReference type="AlphaFoldDB" id="A0A645J5B6"/>
<feature type="domain" description="4Fe4S-binding SPASM" evidence="1">
    <location>
        <begin position="2"/>
        <end position="54"/>
    </location>
</feature>
<dbReference type="NCBIfam" id="TIGR04085">
    <property type="entry name" value="rSAM_more_4Fe4S"/>
    <property type="match status" value="1"/>
</dbReference>
<name>A0A645J5B6_9ZZZZ</name>
<dbReference type="InterPro" id="IPR013785">
    <property type="entry name" value="Aldolase_TIM"/>
</dbReference>
<comment type="caution">
    <text evidence="2">The sequence shown here is derived from an EMBL/GenBank/DDBJ whole genome shotgun (WGS) entry which is preliminary data.</text>
</comment>
<accession>A0A645J5B6</accession>
<dbReference type="Gene3D" id="3.20.20.70">
    <property type="entry name" value="Aldolase class I"/>
    <property type="match status" value="1"/>
</dbReference>
<evidence type="ECO:0000259" key="1">
    <source>
        <dbReference type="Pfam" id="PF13186"/>
    </source>
</evidence>
<evidence type="ECO:0000313" key="2">
    <source>
        <dbReference type="EMBL" id="MPN58811.1"/>
    </source>
</evidence>
<dbReference type="Pfam" id="PF13186">
    <property type="entry name" value="SPASM"/>
    <property type="match status" value="1"/>
</dbReference>
<dbReference type="InterPro" id="IPR023885">
    <property type="entry name" value="4Fe4S-binding_SPASM_dom"/>
</dbReference>
<gene>
    <name evidence="2" type="primary">pqqE_49</name>
    <name evidence="2" type="ORF">SDC9_206526</name>
</gene>
<reference evidence="2" key="1">
    <citation type="submission" date="2019-08" db="EMBL/GenBank/DDBJ databases">
        <authorList>
            <person name="Kucharzyk K."/>
            <person name="Murdoch R.W."/>
            <person name="Higgins S."/>
            <person name="Loffler F."/>
        </authorList>
    </citation>
    <scope>NUCLEOTIDE SEQUENCE</scope>
</reference>
<organism evidence="2">
    <name type="scientific">bioreactor metagenome</name>
    <dbReference type="NCBI Taxonomy" id="1076179"/>
    <lineage>
        <taxon>unclassified sequences</taxon>
        <taxon>metagenomes</taxon>
        <taxon>ecological metagenomes</taxon>
    </lineage>
</organism>
<proteinExistence type="predicted"/>
<dbReference type="InterPro" id="IPR050377">
    <property type="entry name" value="Radical_SAM_PqqE_MftC-like"/>
</dbReference>
<dbReference type="InterPro" id="IPR058240">
    <property type="entry name" value="rSAM_sf"/>
</dbReference>
<dbReference type="SUPFAM" id="SSF102114">
    <property type="entry name" value="Radical SAM enzymes"/>
    <property type="match status" value="1"/>
</dbReference>
<protein>
    <submittedName>
        <fullName evidence="2">Coenzyme PQQ synthesis protein E</fullName>
    </submittedName>
</protein>
<sequence>MVNARGEVKPCVGVDIVIGRLEEKPLKDILAQSKVIRDLKDHRRTMKGACRTCEKADSCYGCRGAAYQVTGDYLEADPFCWDNPGGCDFI</sequence>
<dbReference type="PANTHER" id="PTHR11228">
    <property type="entry name" value="RADICAL SAM DOMAIN PROTEIN"/>
    <property type="match status" value="1"/>
</dbReference>
<dbReference type="PANTHER" id="PTHR11228:SF7">
    <property type="entry name" value="PQQA PEPTIDE CYCLASE"/>
    <property type="match status" value="1"/>
</dbReference>